<dbReference type="OrthoDB" id="1606438at2759"/>
<sequence>MEQASNDNELARLLGISHSFKTSKTLNLSAKLGIYTLLHEHPGGLSWKDIADRIALKKKDAFRGVSDFLDLLVSIRTLERHGNDPNTARYTKHPTAAAFLVQTSEDYCGGVMKLNNDRSYALLECLEDSLKTGEVPPDTSERIPNILTVFGAQGTQQAAERSCPSVSQHFSEAMMGASIGNFRKLAKVFPFSKYQSLGDFGGSNGRVSQCLRVFGAPAECTIVATTYDLPLVVKGAKPSYV</sequence>
<dbReference type="GO" id="GO:0046983">
    <property type="term" value="F:protein dimerization activity"/>
    <property type="evidence" value="ECO:0007669"/>
    <property type="project" value="InterPro"/>
</dbReference>
<dbReference type="InterPro" id="IPR016461">
    <property type="entry name" value="COMT-like"/>
</dbReference>
<reference evidence="2 3" key="1">
    <citation type="submission" date="2017-08" db="EMBL/GenBank/DDBJ databases">
        <title>Acidophilic green algal genome provides insights into adaptation to an acidic environment.</title>
        <authorList>
            <person name="Hirooka S."/>
            <person name="Hirose Y."/>
            <person name="Kanesaki Y."/>
            <person name="Higuchi S."/>
            <person name="Fujiwara T."/>
            <person name="Onuma R."/>
            <person name="Era A."/>
            <person name="Ohbayashi R."/>
            <person name="Uzuka A."/>
            <person name="Nozaki H."/>
            <person name="Yoshikawa H."/>
            <person name="Miyagishima S.Y."/>
        </authorList>
    </citation>
    <scope>NUCLEOTIDE SEQUENCE [LARGE SCALE GENOMIC DNA]</scope>
    <source>
        <strain evidence="2 3">NIES-2499</strain>
    </source>
</reference>
<accession>A0A250X1J9</accession>
<dbReference type="SUPFAM" id="SSF46785">
    <property type="entry name" value="Winged helix' DNA-binding domain"/>
    <property type="match status" value="1"/>
</dbReference>
<comment type="caution">
    <text evidence="2">The sequence shown here is derived from an EMBL/GenBank/DDBJ whole genome shotgun (WGS) entry which is preliminary data.</text>
</comment>
<dbReference type="GO" id="GO:0008168">
    <property type="term" value="F:methyltransferase activity"/>
    <property type="evidence" value="ECO:0007669"/>
    <property type="project" value="InterPro"/>
</dbReference>
<name>A0A250X1J9_9CHLO</name>
<organism evidence="2 3">
    <name type="scientific">Chlamydomonas eustigma</name>
    <dbReference type="NCBI Taxonomy" id="1157962"/>
    <lineage>
        <taxon>Eukaryota</taxon>
        <taxon>Viridiplantae</taxon>
        <taxon>Chlorophyta</taxon>
        <taxon>core chlorophytes</taxon>
        <taxon>Chlorophyceae</taxon>
        <taxon>CS clade</taxon>
        <taxon>Chlamydomonadales</taxon>
        <taxon>Chlamydomonadaceae</taxon>
        <taxon>Chlamydomonas</taxon>
    </lineage>
</organism>
<evidence type="ECO:0000313" key="2">
    <source>
        <dbReference type="EMBL" id="GAX76974.1"/>
    </source>
</evidence>
<proteinExistence type="predicted"/>
<dbReference type="Gene3D" id="1.10.10.10">
    <property type="entry name" value="Winged helix-like DNA-binding domain superfamily/Winged helix DNA-binding domain"/>
    <property type="match status" value="1"/>
</dbReference>
<protein>
    <recommendedName>
        <fullName evidence="1">O-methyltransferase dimerisation domain-containing protein</fullName>
    </recommendedName>
</protein>
<keyword evidence="3" id="KW-1185">Reference proteome</keyword>
<dbReference type="InterPro" id="IPR012967">
    <property type="entry name" value="COMT_dimerisation"/>
</dbReference>
<gene>
    <name evidence="2" type="ORF">CEUSTIGMA_g4421.t1</name>
</gene>
<dbReference type="InterPro" id="IPR036388">
    <property type="entry name" value="WH-like_DNA-bd_sf"/>
</dbReference>
<feature type="domain" description="O-methyltransferase dimerisation" evidence="1">
    <location>
        <begin position="16"/>
        <end position="101"/>
    </location>
</feature>
<dbReference type="InterPro" id="IPR036390">
    <property type="entry name" value="WH_DNA-bd_sf"/>
</dbReference>
<dbReference type="Gene3D" id="3.40.50.150">
    <property type="entry name" value="Vaccinia Virus protein VP39"/>
    <property type="match status" value="1"/>
</dbReference>
<evidence type="ECO:0000313" key="3">
    <source>
        <dbReference type="Proteomes" id="UP000232323"/>
    </source>
</evidence>
<dbReference type="PROSITE" id="PS51683">
    <property type="entry name" value="SAM_OMT_II"/>
    <property type="match status" value="1"/>
</dbReference>
<dbReference type="EMBL" id="BEGY01000021">
    <property type="protein sequence ID" value="GAX76974.1"/>
    <property type="molecule type" value="Genomic_DNA"/>
</dbReference>
<dbReference type="Proteomes" id="UP000232323">
    <property type="component" value="Unassembled WGS sequence"/>
</dbReference>
<dbReference type="InterPro" id="IPR029063">
    <property type="entry name" value="SAM-dependent_MTases_sf"/>
</dbReference>
<dbReference type="STRING" id="1157962.A0A250X1J9"/>
<dbReference type="AlphaFoldDB" id="A0A250X1J9"/>
<evidence type="ECO:0000259" key="1">
    <source>
        <dbReference type="Pfam" id="PF08100"/>
    </source>
</evidence>
<dbReference type="Pfam" id="PF08100">
    <property type="entry name" value="Dimerisation"/>
    <property type="match status" value="1"/>
</dbReference>